<proteinExistence type="predicted"/>
<dbReference type="InterPro" id="IPR053036">
    <property type="entry name" value="CellCycle_DNARepair_Reg"/>
</dbReference>
<dbReference type="PANTHER" id="PTHR47667:SF1">
    <property type="entry name" value="REGULATOR OF TY1 TRANSPOSITION PROTEIN 107"/>
    <property type="match status" value="1"/>
</dbReference>
<keyword evidence="3" id="KW-1185">Reference proteome</keyword>
<organism evidence="2 3">
    <name type="scientific">Mycena metata</name>
    <dbReference type="NCBI Taxonomy" id="1033252"/>
    <lineage>
        <taxon>Eukaryota</taxon>
        <taxon>Fungi</taxon>
        <taxon>Dikarya</taxon>
        <taxon>Basidiomycota</taxon>
        <taxon>Agaricomycotina</taxon>
        <taxon>Agaricomycetes</taxon>
        <taxon>Agaricomycetidae</taxon>
        <taxon>Agaricales</taxon>
        <taxon>Marasmiineae</taxon>
        <taxon>Mycenaceae</taxon>
        <taxon>Mycena</taxon>
    </lineage>
</organism>
<dbReference type="InterPro" id="IPR001357">
    <property type="entry name" value="BRCT_dom"/>
</dbReference>
<feature type="domain" description="BRCT" evidence="1">
    <location>
        <begin position="90"/>
        <end position="176"/>
    </location>
</feature>
<name>A0AAD7JQ16_9AGAR</name>
<dbReference type="Gene3D" id="3.40.50.10190">
    <property type="entry name" value="BRCT domain"/>
    <property type="match status" value="2"/>
</dbReference>
<dbReference type="AlphaFoldDB" id="A0AAD7JQ16"/>
<evidence type="ECO:0000313" key="2">
    <source>
        <dbReference type="EMBL" id="KAJ7767751.1"/>
    </source>
</evidence>
<dbReference type="Proteomes" id="UP001215598">
    <property type="component" value="Unassembled WGS sequence"/>
</dbReference>
<evidence type="ECO:0000313" key="3">
    <source>
        <dbReference type="Proteomes" id="UP001215598"/>
    </source>
</evidence>
<comment type="caution">
    <text evidence="2">The sequence shown here is derived from an EMBL/GenBank/DDBJ whole genome shotgun (WGS) entry which is preliminary data.</text>
</comment>
<dbReference type="InterPro" id="IPR036420">
    <property type="entry name" value="BRCT_dom_sf"/>
</dbReference>
<gene>
    <name evidence="2" type="ORF">B0H16DRAFT_336821</name>
</gene>
<evidence type="ECO:0000259" key="1">
    <source>
        <dbReference type="PROSITE" id="PS50172"/>
    </source>
</evidence>
<dbReference type="PANTHER" id="PTHR47667">
    <property type="entry name" value="REGULATOR OF TY1 TRANSPOSITION PROTEIN 107"/>
    <property type="match status" value="1"/>
</dbReference>
<accession>A0AAD7JQ16</accession>
<feature type="domain" description="BRCT" evidence="1">
    <location>
        <begin position="1"/>
        <end position="89"/>
    </location>
</feature>
<reference evidence="2" key="1">
    <citation type="submission" date="2023-03" db="EMBL/GenBank/DDBJ databases">
        <title>Massive genome expansion in bonnet fungi (Mycena s.s.) driven by repeated elements and novel gene families across ecological guilds.</title>
        <authorList>
            <consortium name="Lawrence Berkeley National Laboratory"/>
            <person name="Harder C.B."/>
            <person name="Miyauchi S."/>
            <person name="Viragh M."/>
            <person name="Kuo A."/>
            <person name="Thoen E."/>
            <person name="Andreopoulos B."/>
            <person name="Lu D."/>
            <person name="Skrede I."/>
            <person name="Drula E."/>
            <person name="Henrissat B."/>
            <person name="Morin E."/>
            <person name="Kohler A."/>
            <person name="Barry K."/>
            <person name="LaButti K."/>
            <person name="Morin E."/>
            <person name="Salamov A."/>
            <person name="Lipzen A."/>
            <person name="Mereny Z."/>
            <person name="Hegedus B."/>
            <person name="Baldrian P."/>
            <person name="Stursova M."/>
            <person name="Weitz H."/>
            <person name="Taylor A."/>
            <person name="Grigoriev I.V."/>
            <person name="Nagy L.G."/>
            <person name="Martin F."/>
            <person name="Kauserud H."/>
        </authorList>
    </citation>
    <scope>NUCLEOTIDE SEQUENCE</scope>
    <source>
        <strain evidence="2">CBHHK182m</strain>
    </source>
</reference>
<dbReference type="EMBL" id="JARKIB010000021">
    <property type="protein sequence ID" value="KAJ7767751.1"/>
    <property type="molecule type" value="Genomic_DNA"/>
</dbReference>
<dbReference type="PROSITE" id="PS50172">
    <property type="entry name" value="BRCT"/>
    <property type="match status" value="2"/>
</dbReference>
<sequence>MALAIFEGVEYYIDACSDADQNARLLDIHGGKRTRTRKLATRIIVEPAGFKMCAREKEKEGFKAILVTPEWVYSSVKAGNKQSSNYYSPDPSMVFSSVIISAVGLSDSQAAFIGAEVARRGGQWLAAITDNVTHLISKTELDFPPSDSFHPLHVSHRWVLECLVQDFLLPTAPFEFSPSHEHNNPSFSAARRFCQSILSQMNVHTTVSISRRTIRLRGSRLPVLPFEVLAKIFIEFRDIIY</sequence>
<protein>
    <recommendedName>
        <fullName evidence="1">BRCT domain-containing protein</fullName>
    </recommendedName>
</protein>
<dbReference type="SUPFAM" id="SSF52113">
    <property type="entry name" value="BRCT domain"/>
    <property type="match status" value="2"/>
</dbReference>